<gene>
    <name evidence="2" type="ORF">CVS47_01314</name>
</gene>
<dbReference type="EMBL" id="CP031423">
    <property type="protein sequence ID" value="AZS36706.1"/>
    <property type="molecule type" value="Genomic_DNA"/>
</dbReference>
<proteinExistence type="predicted"/>
<feature type="chain" id="PRO_5038642345" description="DUF4352 domain-containing protein" evidence="1">
    <location>
        <begin position="32"/>
        <end position="199"/>
    </location>
</feature>
<sequence length="199" mass="20686">MNERPPRSPSRRGRLIAAGAAASLLVVAALATVTAPSEDEIQTPLKITGAIGETVASRQTELVVHGVTVAEELAFGEAGAPPSETTGAWVVVDVTTVCRLTSCSFARSELRMGGRSFAAATIAPLPSFVAQAPSPGLRYRSSALFEVPRDALQAGTAEFVLQISETTALDSVAVVRFDLPTDVSPTAEVRAPELARDAS</sequence>
<dbReference type="PROSITE" id="PS51318">
    <property type="entry name" value="TAT"/>
    <property type="match status" value="1"/>
</dbReference>
<dbReference type="Proteomes" id="UP000276888">
    <property type="component" value="Chromosome"/>
</dbReference>
<organism evidence="2 3">
    <name type="scientific">Microbacterium lemovicicum</name>
    <dbReference type="NCBI Taxonomy" id="1072463"/>
    <lineage>
        <taxon>Bacteria</taxon>
        <taxon>Bacillati</taxon>
        <taxon>Actinomycetota</taxon>
        <taxon>Actinomycetes</taxon>
        <taxon>Micrococcales</taxon>
        <taxon>Microbacteriaceae</taxon>
        <taxon>Microbacterium</taxon>
    </lineage>
</organism>
<dbReference type="KEGG" id="mlv:CVS47_01314"/>
<dbReference type="OrthoDB" id="4763195at2"/>
<dbReference type="RefSeq" id="WP_127095375.1">
    <property type="nucleotide sequence ID" value="NZ_CP031423.1"/>
</dbReference>
<keyword evidence="3" id="KW-1185">Reference proteome</keyword>
<protein>
    <recommendedName>
        <fullName evidence="4">DUF4352 domain-containing protein</fullName>
    </recommendedName>
</protein>
<dbReference type="AlphaFoldDB" id="A0A3Q9IZL1"/>
<name>A0A3Q9IZL1_9MICO</name>
<evidence type="ECO:0000313" key="2">
    <source>
        <dbReference type="EMBL" id="AZS36706.1"/>
    </source>
</evidence>
<keyword evidence="1" id="KW-0732">Signal</keyword>
<dbReference type="InterPro" id="IPR006311">
    <property type="entry name" value="TAT_signal"/>
</dbReference>
<feature type="signal peptide" evidence="1">
    <location>
        <begin position="1"/>
        <end position="31"/>
    </location>
</feature>
<evidence type="ECO:0000313" key="3">
    <source>
        <dbReference type="Proteomes" id="UP000276888"/>
    </source>
</evidence>
<accession>A0A3Q9IZL1</accession>
<evidence type="ECO:0000256" key="1">
    <source>
        <dbReference type="SAM" id="SignalP"/>
    </source>
</evidence>
<reference evidence="2 3" key="1">
    <citation type="submission" date="2018-08" db="EMBL/GenBank/DDBJ databases">
        <title>Microbacterium lemovicicum sp. nov., a bacterium isolated from a natural uranium-rich soil.</title>
        <authorList>
            <person name="ORTET P."/>
        </authorList>
    </citation>
    <scope>NUCLEOTIDE SEQUENCE [LARGE SCALE GENOMIC DNA]</scope>
    <source>
        <strain evidence="2 3">Viu22</strain>
    </source>
</reference>
<evidence type="ECO:0008006" key="4">
    <source>
        <dbReference type="Google" id="ProtNLM"/>
    </source>
</evidence>